<feature type="compositionally biased region" description="Basic and acidic residues" evidence="1">
    <location>
        <begin position="214"/>
        <end position="226"/>
    </location>
</feature>
<dbReference type="EMBL" id="KQ435711">
    <property type="protein sequence ID" value="KOX79439.1"/>
    <property type="molecule type" value="Genomic_DNA"/>
</dbReference>
<dbReference type="Proteomes" id="UP000053105">
    <property type="component" value="Unassembled WGS sequence"/>
</dbReference>
<name>A0A0M9AAY0_9HYME</name>
<reference evidence="2 3" key="1">
    <citation type="submission" date="2015-07" db="EMBL/GenBank/DDBJ databases">
        <title>The genome of Melipona quadrifasciata.</title>
        <authorList>
            <person name="Pan H."/>
            <person name="Kapheim K."/>
        </authorList>
    </citation>
    <scope>NUCLEOTIDE SEQUENCE [LARGE SCALE GENOMIC DNA]</scope>
    <source>
        <strain evidence="2">0111107301</strain>
        <tissue evidence="2">Whole body</tissue>
    </source>
</reference>
<gene>
    <name evidence="2" type="ORF">WN51_02704</name>
</gene>
<keyword evidence="3" id="KW-1185">Reference proteome</keyword>
<dbReference type="AlphaFoldDB" id="A0A0M9AAY0"/>
<evidence type="ECO:0000313" key="3">
    <source>
        <dbReference type="Proteomes" id="UP000053105"/>
    </source>
</evidence>
<proteinExistence type="predicted"/>
<sequence length="267" mass="29389">MPQVPNKSLFSTLNHVARDIPNLMAAIGKLSEKSEYDLKFVFDTINDPRHEIGDGETTVEGTRPNEMQNAFRQKKYKRGNTDRRSVSGCVVAGYTPDVEFHLDGFHENRVTHAARDEYGYPATVYPYVFTVIVRSGVGVITSVALLPVEPLYLFVILVIVVVTHPHSILGHDVLWNAGPDMQGAAGQAHDPVAGGAQPVRDDSRDGVGAGEPGEEGKEGLTRSQYDHAERGPISDSLVMILSISTRSNNIHSLAIKERTMFLYMNEM</sequence>
<evidence type="ECO:0000313" key="2">
    <source>
        <dbReference type="EMBL" id="KOX79439.1"/>
    </source>
</evidence>
<accession>A0A0M9AAY0</accession>
<feature type="region of interest" description="Disordered" evidence="1">
    <location>
        <begin position="184"/>
        <end position="226"/>
    </location>
</feature>
<organism evidence="2 3">
    <name type="scientific">Melipona quadrifasciata</name>
    <dbReference type="NCBI Taxonomy" id="166423"/>
    <lineage>
        <taxon>Eukaryota</taxon>
        <taxon>Metazoa</taxon>
        <taxon>Ecdysozoa</taxon>
        <taxon>Arthropoda</taxon>
        <taxon>Hexapoda</taxon>
        <taxon>Insecta</taxon>
        <taxon>Pterygota</taxon>
        <taxon>Neoptera</taxon>
        <taxon>Endopterygota</taxon>
        <taxon>Hymenoptera</taxon>
        <taxon>Apocrita</taxon>
        <taxon>Aculeata</taxon>
        <taxon>Apoidea</taxon>
        <taxon>Anthophila</taxon>
        <taxon>Apidae</taxon>
        <taxon>Melipona</taxon>
    </lineage>
</organism>
<protein>
    <submittedName>
        <fullName evidence="2">Uncharacterized protein</fullName>
    </submittedName>
</protein>
<evidence type="ECO:0000256" key="1">
    <source>
        <dbReference type="SAM" id="MobiDB-lite"/>
    </source>
</evidence>